<dbReference type="GO" id="GO:0005304">
    <property type="term" value="F:L-valine transmembrane transporter activity"/>
    <property type="evidence" value="ECO:0007669"/>
    <property type="project" value="TreeGrafter"/>
</dbReference>
<evidence type="ECO:0000256" key="8">
    <source>
        <dbReference type="ARBA" id="ARBA00023136"/>
    </source>
</evidence>
<keyword evidence="11" id="KW-1185">Reference proteome</keyword>
<evidence type="ECO:0000256" key="9">
    <source>
        <dbReference type="RuleBase" id="RU362122"/>
    </source>
</evidence>
<feature type="transmembrane region" description="Helical" evidence="9">
    <location>
        <begin position="24"/>
        <end position="43"/>
    </location>
</feature>
<organism evidence="10 11">
    <name type="scientific">Lacticaseibacillus manihotivorans DSM 13343 = JCM 12514</name>
    <dbReference type="NCBI Taxonomy" id="1423769"/>
    <lineage>
        <taxon>Bacteria</taxon>
        <taxon>Bacillati</taxon>
        <taxon>Bacillota</taxon>
        <taxon>Bacilli</taxon>
        <taxon>Lactobacillales</taxon>
        <taxon>Lactobacillaceae</taxon>
        <taxon>Lacticaseibacillus</taxon>
    </lineage>
</organism>
<dbReference type="PANTHER" id="PTHR30588:SF0">
    <property type="entry name" value="BRANCHED-CHAIN AMINO ACID PERMEASE BRNQ"/>
    <property type="match status" value="1"/>
</dbReference>
<feature type="transmembrane region" description="Helical" evidence="9">
    <location>
        <begin position="242"/>
        <end position="266"/>
    </location>
</feature>
<comment type="function">
    <text evidence="9">Component of the transport system for branched-chain amino acids.</text>
</comment>
<reference evidence="10 11" key="1">
    <citation type="journal article" date="2015" name="Genome Announc.">
        <title>Expanding the biotechnology potential of lactobacilli through comparative genomics of 213 strains and associated genera.</title>
        <authorList>
            <person name="Sun Z."/>
            <person name="Harris H.M."/>
            <person name="McCann A."/>
            <person name="Guo C."/>
            <person name="Argimon S."/>
            <person name="Zhang W."/>
            <person name="Yang X."/>
            <person name="Jeffery I.B."/>
            <person name="Cooney J.C."/>
            <person name="Kagawa T.F."/>
            <person name="Liu W."/>
            <person name="Song Y."/>
            <person name="Salvetti E."/>
            <person name="Wrobel A."/>
            <person name="Rasinkangas P."/>
            <person name="Parkhill J."/>
            <person name="Rea M.C."/>
            <person name="O'Sullivan O."/>
            <person name="Ritari J."/>
            <person name="Douillard F.P."/>
            <person name="Paul Ross R."/>
            <person name="Yang R."/>
            <person name="Briner A.E."/>
            <person name="Felis G.E."/>
            <person name="de Vos W.M."/>
            <person name="Barrangou R."/>
            <person name="Klaenhammer T.R."/>
            <person name="Caufield P.W."/>
            <person name="Cui Y."/>
            <person name="Zhang H."/>
            <person name="O'Toole P.W."/>
        </authorList>
    </citation>
    <scope>NUCLEOTIDE SEQUENCE [LARGE SCALE GENOMIC DNA]</scope>
    <source>
        <strain evidence="10 11">DSM 13343</strain>
    </source>
</reference>
<evidence type="ECO:0000256" key="5">
    <source>
        <dbReference type="ARBA" id="ARBA00022692"/>
    </source>
</evidence>
<dbReference type="PATRIC" id="fig|1423769.4.peg.1014"/>
<comment type="caution">
    <text evidence="10">The sequence shown here is derived from an EMBL/GenBank/DDBJ whole genome shotgun (WGS) entry which is preliminary data.</text>
</comment>
<keyword evidence="7 9" id="KW-1133">Transmembrane helix</keyword>
<dbReference type="GO" id="GO:0015818">
    <property type="term" value="P:isoleucine transport"/>
    <property type="evidence" value="ECO:0007669"/>
    <property type="project" value="TreeGrafter"/>
</dbReference>
<comment type="subcellular location">
    <subcellularLocation>
        <location evidence="1 9">Cell membrane</location>
        <topology evidence="1 9">Multi-pass membrane protein</topology>
    </subcellularLocation>
</comment>
<evidence type="ECO:0000256" key="1">
    <source>
        <dbReference type="ARBA" id="ARBA00004651"/>
    </source>
</evidence>
<dbReference type="EMBL" id="AZEU01000135">
    <property type="protein sequence ID" value="KRL44956.1"/>
    <property type="molecule type" value="Genomic_DNA"/>
</dbReference>
<evidence type="ECO:0000256" key="4">
    <source>
        <dbReference type="ARBA" id="ARBA00022475"/>
    </source>
</evidence>
<dbReference type="Pfam" id="PF05525">
    <property type="entry name" value="Branch_AA_trans"/>
    <property type="match status" value="1"/>
</dbReference>
<dbReference type="NCBIfam" id="TIGR00796">
    <property type="entry name" value="livcs"/>
    <property type="match status" value="1"/>
</dbReference>
<protein>
    <recommendedName>
        <fullName evidence="9">Branched-chain amino acid transport system carrier protein</fullName>
    </recommendedName>
</protein>
<evidence type="ECO:0000256" key="3">
    <source>
        <dbReference type="ARBA" id="ARBA00022448"/>
    </source>
</evidence>
<feature type="transmembrane region" description="Helical" evidence="9">
    <location>
        <begin position="96"/>
        <end position="114"/>
    </location>
</feature>
<dbReference type="Proteomes" id="UP000051790">
    <property type="component" value="Unassembled WGS sequence"/>
</dbReference>
<keyword evidence="8 9" id="KW-0472">Membrane</keyword>
<feature type="transmembrane region" description="Helical" evidence="9">
    <location>
        <begin position="55"/>
        <end position="75"/>
    </location>
</feature>
<evidence type="ECO:0000313" key="10">
    <source>
        <dbReference type="EMBL" id="KRL44956.1"/>
    </source>
</evidence>
<dbReference type="GO" id="GO:0005886">
    <property type="term" value="C:plasma membrane"/>
    <property type="evidence" value="ECO:0007669"/>
    <property type="project" value="UniProtKB-SubCell"/>
</dbReference>
<feature type="transmembrane region" description="Helical" evidence="9">
    <location>
        <begin position="330"/>
        <end position="349"/>
    </location>
</feature>
<comment type="similarity">
    <text evidence="2 9">Belongs to the branched chain amino acid transporter family.</text>
</comment>
<dbReference type="GO" id="GO:0015188">
    <property type="term" value="F:L-isoleucine transmembrane transporter activity"/>
    <property type="evidence" value="ECO:0007669"/>
    <property type="project" value="TreeGrafter"/>
</dbReference>
<feature type="transmembrane region" description="Helical" evidence="9">
    <location>
        <begin position="361"/>
        <end position="380"/>
    </location>
</feature>
<keyword evidence="5 9" id="KW-0812">Transmembrane</keyword>
<evidence type="ECO:0000313" key="11">
    <source>
        <dbReference type="Proteomes" id="UP000051790"/>
    </source>
</evidence>
<evidence type="ECO:0000256" key="7">
    <source>
        <dbReference type="ARBA" id="ARBA00022989"/>
    </source>
</evidence>
<dbReference type="PANTHER" id="PTHR30588">
    <property type="entry name" value="BRANCHED-CHAIN AMINO ACID TRANSPORT SYSTEM 2 CARRIER PROTEIN"/>
    <property type="match status" value="1"/>
</dbReference>
<name>A0A0R1QK30_9LACO</name>
<keyword evidence="3 9" id="KW-0813">Transport</keyword>
<feature type="transmembrane region" description="Helical" evidence="9">
    <location>
        <begin position="209"/>
        <end position="230"/>
    </location>
</feature>
<evidence type="ECO:0000256" key="6">
    <source>
        <dbReference type="ARBA" id="ARBA00022970"/>
    </source>
</evidence>
<evidence type="ECO:0000256" key="2">
    <source>
        <dbReference type="ARBA" id="ARBA00008540"/>
    </source>
</evidence>
<dbReference type="GO" id="GO:0015190">
    <property type="term" value="F:L-leucine transmembrane transporter activity"/>
    <property type="evidence" value="ECO:0007669"/>
    <property type="project" value="TreeGrafter"/>
</dbReference>
<feature type="transmembrane region" description="Helical" evidence="9">
    <location>
        <begin position="167"/>
        <end position="189"/>
    </location>
</feature>
<dbReference type="InterPro" id="IPR004685">
    <property type="entry name" value="Brnchd-chn_aa_trnsp_Livcs"/>
</dbReference>
<feature type="transmembrane region" description="Helical" evidence="9">
    <location>
        <begin position="427"/>
        <end position="448"/>
    </location>
</feature>
<dbReference type="AlphaFoldDB" id="A0A0R1QK30"/>
<proteinExistence type="inferred from homology"/>
<feature type="transmembrane region" description="Helical" evidence="9">
    <location>
        <begin position="134"/>
        <end position="155"/>
    </location>
</feature>
<sequence>MLQYLQQAKRGIHMTSRKLTQRELIFIGTMLFGLFFGAGNLIFPVFVGQQAGDHLWPAVIGFLISGVGLPLLGVAAIGITKVDGVFGLAEKANRPFAYIFTILLYLCIGPLFALPRLASISYEIGLTRFVSAEHQIPALAIYSVVFFAVAWWFARKPSKIMVYVGKVLTPVFLVVLAVLLIAVVVSPLGQGQAAVGTYKTAALSTGFTAGYSTMDALAALAFGIIVVNAIKQLGITQPTAIAKHTVLAGTLAAGLMGVIYALLALLGRNALGVLARADNGGVILSNVAHQYFGTAGNVLLAVIVVIACLKTAIGLITAFGDTAKEMFPHVPYQGVIAVATLVPMFFANVGLDRLLSVSTPVLMALYPFAIVLILVGLLSVMFRQHRWLFNLSLLFTAVPALLDGLNATGLQASWCISILKIGQFLPGFSAGLGWTVPALVGAVLGILCDQLSSRKNNSQ</sequence>
<feature type="transmembrane region" description="Helical" evidence="9">
    <location>
        <begin position="298"/>
        <end position="318"/>
    </location>
</feature>
<gene>
    <name evidence="10" type="ORF">FD01_GL000941</name>
</gene>
<keyword evidence="4" id="KW-1003">Cell membrane</keyword>
<keyword evidence="6 9" id="KW-0029">Amino-acid transport</keyword>
<accession>A0A0R1QK30</accession>
<dbReference type="GO" id="GO:0015820">
    <property type="term" value="P:L-leucine transport"/>
    <property type="evidence" value="ECO:0007669"/>
    <property type="project" value="TreeGrafter"/>
</dbReference>
<feature type="transmembrane region" description="Helical" evidence="9">
    <location>
        <begin position="387"/>
        <end position="407"/>
    </location>
</feature>